<organism evidence="1 2">
    <name type="scientific">Auraticoccus monumenti</name>
    <dbReference type="NCBI Taxonomy" id="675864"/>
    <lineage>
        <taxon>Bacteria</taxon>
        <taxon>Bacillati</taxon>
        <taxon>Actinomycetota</taxon>
        <taxon>Actinomycetes</taxon>
        <taxon>Propionibacteriales</taxon>
        <taxon>Propionibacteriaceae</taxon>
        <taxon>Auraticoccus</taxon>
    </lineage>
</organism>
<dbReference type="NCBIfam" id="NF006743">
    <property type="entry name" value="PRK09270.1-2"/>
    <property type="match status" value="1"/>
</dbReference>
<reference evidence="1 2" key="1">
    <citation type="submission" date="2016-10" db="EMBL/GenBank/DDBJ databases">
        <authorList>
            <person name="de Groot N.N."/>
        </authorList>
    </citation>
    <scope>NUCLEOTIDE SEQUENCE [LARGE SCALE GENOMIC DNA]</scope>
    <source>
        <strain evidence="1 2">MON 2.2</strain>
    </source>
</reference>
<evidence type="ECO:0000313" key="2">
    <source>
        <dbReference type="Proteomes" id="UP000198546"/>
    </source>
</evidence>
<dbReference type="RefSeq" id="WP_231946332.1">
    <property type="nucleotide sequence ID" value="NZ_LT629688.1"/>
</dbReference>
<dbReference type="STRING" id="675864.SAMN04489747_2974"/>
<dbReference type="AlphaFoldDB" id="A0A1G7BJ62"/>
<dbReference type="PANTHER" id="PTHR10285">
    <property type="entry name" value="URIDINE KINASE"/>
    <property type="match status" value="1"/>
</dbReference>
<dbReference type="Gene3D" id="3.40.50.300">
    <property type="entry name" value="P-loop containing nucleotide triphosphate hydrolases"/>
    <property type="match status" value="1"/>
</dbReference>
<dbReference type="EMBL" id="LT629688">
    <property type="protein sequence ID" value="SDE26982.1"/>
    <property type="molecule type" value="Genomic_DNA"/>
</dbReference>
<dbReference type="SUPFAM" id="SSF52540">
    <property type="entry name" value="P-loop containing nucleoside triphosphate hydrolases"/>
    <property type="match status" value="1"/>
</dbReference>
<sequence>MTERHDVPLDPAGPPVVSAPSADLLTRARRLAGRDGRRLLGITGAPGAGKSTLAAELVDALGPETAVLVPMDGFHLAQATLVAWGREGRKGAWDTFDAEGYLHLLRRLRADEDEVVHAPRFERDLEEPIGSALPVRRGLPLVVTEGNYLLSTEGRWGSVAALLDECWFLEPDEGTRLDRLVARHRRHGRSAAEAETWARGTDQVNARLVQASRSRADLVVRP</sequence>
<keyword evidence="2" id="KW-1185">Reference proteome</keyword>
<gene>
    <name evidence="1" type="ORF">SAMN04489747_2974</name>
</gene>
<evidence type="ECO:0000313" key="1">
    <source>
        <dbReference type="EMBL" id="SDE26982.1"/>
    </source>
</evidence>
<name>A0A1G7BJ62_9ACTN</name>
<protein>
    <submittedName>
        <fullName evidence="1">AAA domain-containing protein</fullName>
    </submittedName>
</protein>
<dbReference type="Proteomes" id="UP000198546">
    <property type="component" value="Chromosome i"/>
</dbReference>
<proteinExistence type="predicted"/>
<dbReference type="Pfam" id="PF13671">
    <property type="entry name" value="AAA_33"/>
    <property type="match status" value="1"/>
</dbReference>
<accession>A0A1G7BJ62</accession>
<dbReference type="InterPro" id="IPR027417">
    <property type="entry name" value="P-loop_NTPase"/>
</dbReference>